<keyword evidence="2 5" id="KW-0831">Ubiquinone biosynthesis</keyword>
<name>A0A7T3BT85_9BURK</name>
<reference evidence="6 7" key="1">
    <citation type="submission" date="2020-12" db="EMBL/GenBank/DDBJ databases">
        <title>FDA dAtabase for Regulatory Grade micrObial Sequences (FDA-ARGOS): Supporting development and validation of Infectious Disease Dx tests.</title>
        <authorList>
            <person name="Sproer C."/>
            <person name="Gronow S."/>
            <person name="Severitt S."/>
            <person name="Schroder I."/>
            <person name="Tallon L."/>
            <person name="Sadzewicz L."/>
            <person name="Zhao X."/>
            <person name="Boylan J."/>
            <person name="Ott S."/>
            <person name="Bowen H."/>
            <person name="Vavikolanu K."/>
            <person name="Mehta A."/>
            <person name="Aluvathingal J."/>
            <person name="Nadendla S."/>
            <person name="Lowell S."/>
            <person name="Myers T."/>
            <person name="Yan Y."/>
            <person name="Sichtig H."/>
        </authorList>
    </citation>
    <scope>NUCLEOTIDE SEQUENCE [LARGE SCALE GENOMIC DNA]</scope>
    <source>
        <strain evidence="6 7">FDAARGOS_872</strain>
    </source>
</reference>
<sequence length="193" mass="22221">MMSDTHLLPEFWNTELDTAFTDVEKYWLSRPGALTSGLRKVGEFSIKVLNEYPAYVREDEAYPLSLAINQPVWVREIVMSINGHLAVYARSIAELNASETTWRGIRALNNRPLADILYNDPAISRSSFESTKLNSQLSLYLSMTEYAELPKGEFLARRSTFFQHNEGLTVNEVFLPNFWRELAKHPLKQQLSF</sequence>
<dbReference type="Gene3D" id="3.40.1410.10">
    <property type="entry name" value="Chorismate lyase-like"/>
    <property type="match status" value="1"/>
</dbReference>
<dbReference type="PANTHER" id="PTHR38683">
    <property type="entry name" value="CHORISMATE PYRUVATE-LYASE"/>
    <property type="match status" value="1"/>
</dbReference>
<proteinExistence type="inferred from homology"/>
<dbReference type="EMBL" id="CP065725">
    <property type="protein sequence ID" value="QPT41460.1"/>
    <property type="molecule type" value="Genomic_DNA"/>
</dbReference>
<comment type="function">
    <text evidence="5">Removes the pyruvyl group from chorismate, with concomitant aromatization of the ring, to provide 4-hydroxybenzoate (4HB) for the ubiquinone pathway.</text>
</comment>
<comment type="similarity">
    <text evidence="5">Belongs to the UbiC family.</text>
</comment>
<evidence type="ECO:0000256" key="2">
    <source>
        <dbReference type="ARBA" id="ARBA00022688"/>
    </source>
</evidence>
<dbReference type="InterPro" id="IPR007440">
    <property type="entry name" value="Chorismate--pyruvate_lyase"/>
</dbReference>
<keyword evidence="4 5" id="KW-0670">Pyruvate</keyword>
<keyword evidence="7" id="KW-1185">Reference proteome</keyword>
<organism evidence="6 7">
    <name type="scientific">Oligella ureolytica</name>
    <dbReference type="NCBI Taxonomy" id="90244"/>
    <lineage>
        <taxon>Bacteria</taxon>
        <taxon>Pseudomonadati</taxon>
        <taxon>Pseudomonadota</taxon>
        <taxon>Betaproteobacteria</taxon>
        <taxon>Burkholderiales</taxon>
        <taxon>Alcaligenaceae</taxon>
        <taxon>Oligella</taxon>
    </lineage>
</organism>
<dbReference type="Pfam" id="PF04345">
    <property type="entry name" value="Chor_lyase"/>
    <property type="match status" value="1"/>
</dbReference>
<protein>
    <recommendedName>
        <fullName evidence="5">Probable chorismate pyruvate-lyase</fullName>
        <shortName evidence="5">CL</shortName>
        <shortName evidence="5">CPL</shortName>
        <ecNumber evidence="5">4.1.3.40</ecNumber>
    </recommendedName>
</protein>
<dbReference type="PANTHER" id="PTHR38683:SF1">
    <property type="entry name" value="CHORISMATE PYRUVATE-LYASE"/>
    <property type="match status" value="1"/>
</dbReference>
<dbReference type="InterPro" id="IPR028978">
    <property type="entry name" value="Chorismate_lyase_/UTRA_dom_sf"/>
</dbReference>
<evidence type="ECO:0000256" key="4">
    <source>
        <dbReference type="ARBA" id="ARBA00023317"/>
    </source>
</evidence>
<feature type="binding site" evidence="5">
    <location>
        <position position="172"/>
    </location>
    <ligand>
        <name>substrate</name>
    </ligand>
</feature>
<evidence type="ECO:0000313" key="6">
    <source>
        <dbReference type="EMBL" id="QPT41460.1"/>
    </source>
</evidence>
<dbReference type="EC" id="4.1.3.40" evidence="5"/>
<evidence type="ECO:0000256" key="1">
    <source>
        <dbReference type="ARBA" id="ARBA00022490"/>
    </source>
</evidence>
<comment type="catalytic activity">
    <reaction evidence="5">
        <text>chorismate = 4-hydroxybenzoate + pyruvate</text>
        <dbReference type="Rhea" id="RHEA:16505"/>
        <dbReference type="ChEBI" id="CHEBI:15361"/>
        <dbReference type="ChEBI" id="CHEBI:17879"/>
        <dbReference type="ChEBI" id="CHEBI:29748"/>
        <dbReference type="EC" id="4.1.3.40"/>
    </reaction>
</comment>
<evidence type="ECO:0000313" key="7">
    <source>
        <dbReference type="Proteomes" id="UP000594903"/>
    </source>
</evidence>
<dbReference type="SUPFAM" id="SSF64288">
    <property type="entry name" value="Chorismate lyase-like"/>
    <property type="match status" value="1"/>
</dbReference>
<comment type="caution">
    <text evidence="5">Lacks conserved residue(s) required for the propagation of feature annotation.</text>
</comment>
<evidence type="ECO:0000256" key="3">
    <source>
        <dbReference type="ARBA" id="ARBA00023239"/>
    </source>
</evidence>
<feature type="binding site" evidence="5">
    <location>
        <position position="113"/>
    </location>
    <ligand>
        <name>substrate</name>
    </ligand>
</feature>
<dbReference type="HAMAP" id="MF_01632">
    <property type="entry name" value="UbiC"/>
    <property type="match status" value="1"/>
</dbReference>
<accession>A0A7T3BT85</accession>
<keyword evidence="3 5" id="KW-0456">Lyase</keyword>
<dbReference type="Proteomes" id="UP000594903">
    <property type="component" value="Chromosome"/>
</dbReference>
<gene>
    <name evidence="5" type="primary">ubiC</name>
    <name evidence="6" type="ORF">I6G29_12460</name>
</gene>
<keyword evidence="1 5" id="KW-0963">Cytoplasm</keyword>
<comment type="pathway">
    <text evidence="5">Cofactor biosynthesis; ubiquinone biosynthesis.</text>
</comment>
<evidence type="ECO:0000256" key="5">
    <source>
        <dbReference type="HAMAP-Rule" id="MF_01632"/>
    </source>
</evidence>
<comment type="subcellular location">
    <subcellularLocation>
        <location evidence="5">Cytoplasm</location>
    </subcellularLocation>
</comment>
<dbReference type="GO" id="GO:0016829">
    <property type="term" value="F:lyase activity"/>
    <property type="evidence" value="ECO:0007669"/>
    <property type="project" value="UniProtKB-KW"/>
</dbReference>
<feature type="binding site" evidence="5">
    <location>
        <position position="75"/>
    </location>
    <ligand>
        <name>substrate</name>
    </ligand>
</feature>